<evidence type="ECO:0000259" key="5">
    <source>
        <dbReference type="Pfam" id="PF00496"/>
    </source>
</evidence>
<dbReference type="Gene3D" id="3.10.105.10">
    <property type="entry name" value="Dipeptide-binding Protein, Domain 3"/>
    <property type="match status" value="2"/>
</dbReference>
<feature type="domain" description="Solute-binding protein family 5" evidence="5">
    <location>
        <begin position="50"/>
        <end position="126"/>
    </location>
</feature>
<comment type="similarity">
    <text evidence="2">Belongs to the bacterial solute-binding protein 5 family.</text>
</comment>
<dbReference type="GO" id="GO:0030313">
    <property type="term" value="C:cell envelope"/>
    <property type="evidence" value="ECO:0007669"/>
    <property type="project" value="UniProtKB-SubCell"/>
</dbReference>
<dbReference type="STRING" id="1217799.DEALK_11760"/>
<dbReference type="RefSeq" id="WP_058439334.1">
    <property type="nucleotide sequence ID" value="NZ_KQ758903.1"/>
</dbReference>
<dbReference type="GO" id="GO:1904680">
    <property type="term" value="F:peptide transmembrane transporter activity"/>
    <property type="evidence" value="ECO:0007669"/>
    <property type="project" value="TreeGrafter"/>
</dbReference>
<dbReference type="Gene3D" id="3.40.190.10">
    <property type="entry name" value="Periplasmic binding protein-like II"/>
    <property type="match status" value="1"/>
</dbReference>
<comment type="subcellular location">
    <subcellularLocation>
        <location evidence="1">Cell envelope</location>
    </subcellularLocation>
</comment>
<evidence type="ECO:0000256" key="2">
    <source>
        <dbReference type="ARBA" id="ARBA00005695"/>
    </source>
</evidence>
<dbReference type="AlphaFoldDB" id="A0A0W0GID4"/>
<keyword evidence="7" id="KW-1185">Reference proteome</keyword>
<comment type="caution">
    <text evidence="6">The sequence shown here is derived from an EMBL/GenBank/DDBJ whole genome shotgun (WGS) entry which is preliminary data.</text>
</comment>
<dbReference type="Pfam" id="PF00496">
    <property type="entry name" value="SBP_bac_5"/>
    <property type="match status" value="2"/>
</dbReference>
<dbReference type="Gene3D" id="3.90.76.10">
    <property type="entry name" value="Dipeptide-binding Protein, Domain 1"/>
    <property type="match status" value="1"/>
</dbReference>
<dbReference type="PANTHER" id="PTHR30290">
    <property type="entry name" value="PERIPLASMIC BINDING COMPONENT OF ABC TRANSPORTER"/>
    <property type="match status" value="1"/>
</dbReference>
<proteinExistence type="inferred from homology"/>
<evidence type="ECO:0000256" key="1">
    <source>
        <dbReference type="ARBA" id="ARBA00004196"/>
    </source>
</evidence>
<sequence>MDPTRISRRDFTKRMAVVGSGIMVFGVMSACDNDEPAQTTTPTATLQPLPALKFQFSDTAGNRTIAQYLQGQMSQNMGINITLEPMESAAFQKFVNEENHTWAWFGWGADYPDPENFLDSVFMTKAGNNHTLYSNPQFDTLMTNALKELNNTTRLQMIDQAHRMVVEDMPMVFMFNRERFNLVKPALRPTLKPTGQDGQIMGDRFFRQVSMPNNILRVNSSGDPPTLDTNAASWASSLSCLYQIYDGLFTFDQNLNVQAMVASEIPTTANGGISADGKTYTFKLKSNVTWSDGKPVTAQDFEYSIKRMLAPATAAEYSFLYLAIAGAEAYNAGTGQESAVGVKALNATTLEIKLAQPQPTFISRMALWPCYPVRKDIVDAKGADAFLPPNLIGNGPFMLTEWVPLDHMTFKVNPNYWGTKPTLTEIRFRNIPDPQASLAAYQNNELDMSGVPVGTEKATMADATLGAQVFRNADLVTFGFQFNVKKAPFDNKKVRQAISCAIDRDTFINNVRGGVGRATTSWIPPGMPGFDANIGADYKFNVAKAKQLLAEGGYKV</sequence>
<name>A0A0W0GID4_9CHLR</name>
<keyword evidence="3" id="KW-0813">Transport</keyword>
<keyword evidence="4" id="KW-0732">Signal</keyword>
<dbReference type="FunFam" id="3.90.76.10:FF:000001">
    <property type="entry name" value="Oligopeptide ABC transporter substrate-binding protein"/>
    <property type="match status" value="1"/>
</dbReference>
<dbReference type="GO" id="GO:0015833">
    <property type="term" value="P:peptide transport"/>
    <property type="evidence" value="ECO:0007669"/>
    <property type="project" value="TreeGrafter"/>
</dbReference>
<evidence type="ECO:0000313" key="7">
    <source>
        <dbReference type="Proteomes" id="UP000053947"/>
    </source>
</evidence>
<protein>
    <submittedName>
        <fullName evidence="6">Bacterial extracellular solute-binding protein, family 5 Middle</fullName>
    </submittedName>
</protein>
<dbReference type="InterPro" id="IPR039424">
    <property type="entry name" value="SBP_5"/>
</dbReference>
<dbReference type="InterPro" id="IPR000914">
    <property type="entry name" value="SBP_5_dom"/>
</dbReference>
<dbReference type="CDD" id="cd08504">
    <property type="entry name" value="PBP2_OppA"/>
    <property type="match status" value="1"/>
</dbReference>
<evidence type="ECO:0000256" key="3">
    <source>
        <dbReference type="ARBA" id="ARBA00022448"/>
    </source>
</evidence>
<dbReference type="SUPFAM" id="SSF53850">
    <property type="entry name" value="Periplasmic binding protein-like II"/>
    <property type="match status" value="2"/>
</dbReference>
<evidence type="ECO:0000313" key="6">
    <source>
        <dbReference type="EMBL" id="KTB48330.1"/>
    </source>
</evidence>
<accession>A0A0W0GID4</accession>
<dbReference type="Proteomes" id="UP000053947">
    <property type="component" value="Unassembled WGS sequence"/>
</dbReference>
<organism evidence="6 7">
    <name type="scientific">Dehalogenimonas alkenigignens</name>
    <dbReference type="NCBI Taxonomy" id="1217799"/>
    <lineage>
        <taxon>Bacteria</taxon>
        <taxon>Bacillati</taxon>
        <taxon>Chloroflexota</taxon>
        <taxon>Dehalococcoidia</taxon>
        <taxon>Dehalococcoidales</taxon>
        <taxon>Dehalococcoidaceae</taxon>
        <taxon>Dehalogenimonas</taxon>
    </lineage>
</organism>
<reference evidence="6 7" key="1">
    <citation type="submission" date="2015-06" db="EMBL/GenBank/DDBJ databases">
        <title>Genome sequence of the organohalide-respiring Dehalogenimonas alkenigignens type strain (IP3-3T).</title>
        <authorList>
            <person name="Key T.A."/>
            <person name="Richmond D.P."/>
            <person name="Bowman K.S."/>
            <person name="Cho Y.-J."/>
            <person name="Chun J."/>
            <person name="da Costa M.S."/>
            <person name="Rainey F.A."/>
            <person name="Moe W.M."/>
        </authorList>
    </citation>
    <scope>NUCLEOTIDE SEQUENCE [LARGE SCALE GENOMIC DNA]</scope>
    <source>
        <strain evidence="6 7">IP3-3</strain>
    </source>
</reference>
<dbReference type="PANTHER" id="PTHR30290:SF10">
    <property type="entry name" value="PERIPLASMIC OLIGOPEPTIDE-BINDING PROTEIN-RELATED"/>
    <property type="match status" value="1"/>
</dbReference>
<dbReference type="PROSITE" id="PS51257">
    <property type="entry name" value="PROKAR_LIPOPROTEIN"/>
    <property type="match status" value="1"/>
</dbReference>
<evidence type="ECO:0000256" key="4">
    <source>
        <dbReference type="ARBA" id="ARBA00022729"/>
    </source>
</evidence>
<gene>
    <name evidence="6" type="ORF">DEALK_11760</name>
</gene>
<dbReference type="PATRIC" id="fig|1217799.6.peg.1218"/>
<feature type="domain" description="Solute-binding protein family 5" evidence="5">
    <location>
        <begin position="272"/>
        <end position="555"/>
    </location>
</feature>
<dbReference type="EMBL" id="LFDV01000002">
    <property type="protein sequence ID" value="KTB48330.1"/>
    <property type="molecule type" value="Genomic_DNA"/>
</dbReference>